<keyword evidence="4" id="KW-0862">Zinc</keyword>
<comment type="cofactor">
    <cofactor evidence="1">
        <name>Zn(2+)</name>
        <dbReference type="ChEBI" id="CHEBI:29105"/>
    </cofactor>
</comment>
<sequence length="373" mass="40551">MQVQRHLLLSPAPGTQRELVSLHYGQPGSGLKVYIQASLHADELPGMLTAHHLRQHFDRLEAEGRIQGEIILVPMANPIGLSQWLLQGSQGRFELNSGENFNRHYPDQIEAAAQAAEAELSADAASNVRVLRRELKKAVAAQPVDTELQSLRRTLMTLSCDADVVLDLHCDGQAVMHLYTETPCWPACEPLARHIGARVTLLATDSGDNPFDEACSQVWWKWAKRFAGRFPIPQACLAVTVELRGQADVEHELAAADAQGIVNYLAWRGLIQGENPALPEPVGDARPLAGSMPVKSPTAGVLTFVRPVGEMVREGDVLAHVIDPISAECTELKSPVDGLFFARDTLRFATAGARIAKVAGLDARRTGKLLGAR</sequence>
<dbReference type="Pfam" id="PF24827">
    <property type="entry name" value="AstE_AspA_cat"/>
    <property type="match status" value="1"/>
</dbReference>
<dbReference type="SUPFAM" id="SSF53187">
    <property type="entry name" value="Zn-dependent exopeptidases"/>
    <property type="match status" value="1"/>
</dbReference>
<comment type="caution">
    <text evidence="6">The sequence shown here is derived from an EMBL/GenBank/DDBJ whole genome shotgun (WGS) entry which is preliminary data.</text>
</comment>
<evidence type="ECO:0000313" key="7">
    <source>
        <dbReference type="Proteomes" id="UP001246372"/>
    </source>
</evidence>
<evidence type="ECO:0000256" key="1">
    <source>
        <dbReference type="ARBA" id="ARBA00001947"/>
    </source>
</evidence>
<proteinExistence type="predicted"/>
<keyword evidence="3" id="KW-0378">Hydrolase</keyword>
<evidence type="ECO:0000259" key="5">
    <source>
        <dbReference type="Pfam" id="PF24827"/>
    </source>
</evidence>
<evidence type="ECO:0000256" key="4">
    <source>
        <dbReference type="ARBA" id="ARBA00022833"/>
    </source>
</evidence>
<accession>A0ABU3P7L3</accession>
<organism evidence="6 7">
    <name type="scientific">Roseateles aquae</name>
    <dbReference type="NCBI Taxonomy" id="3077235"/>
    <lineage>
        <taxon>Bacteria</taxon>
        <taxon>Pseudomonadati</taxon>
        <taxon>Pseudomonadota</taxon>
        <taxon>Betaproteobacteria</taxon>
        <taxon>Burkholderiales</taxon>
        <taxon>Sphaerotilaceae</taxon>
        <taxon>Roseateles</taxon>
    </lineage>
</organism>
<evidence type="ECO:0000256" key="2">
    <source>
        <dbReference type="ARBA" id="ARBA00022723"/>
    </source>
</evidence>
<keyword evidence="7" id="KW-1185">Reference proteome</keyword>
<reference evidence="6" key="1">
    <citation type="submission" date="2023-09" db="EMBL/GenBank/DDBJ databases">
        <title>Paucibacter sp. APW11 Genome sequencing and assembly.</title>
        <authorList>
            <person name="Kim I."/>
        </authorList>
    </citation>
    <scope>NUCLEOTIDE SEQUENCE</scope>
    <source>
        <strain evidence="6">APW11</strain>
    </source>
</reference>
<dbReference type="PANTHER" id="PTHR37326">
    <property type="entry name" value="BLL3975 PROTEIN"/>
    <property type="match status" value="1"/>
</dbReference>
<dbReference type="EMBL" id="JAVXZY010000001">
    <property type="protein sequence ID" value="MDT8998093.1"/>
    <property type="molecule type" value="Genomic_DNA"/>
</dbReference>
<evidence type="ECO:0000256" key="3">
    <source>
        <dbReference type="ARBA" id="ARBA00022801"/>
    </source>
</evidence>
<gene>
    <name evidence="6" type="ORF">RQP53_02265</name>
</gene>
<dbReference type="Gene3D" id="3.40.630.10">
    <property type="entry name" value="Zn peptidases"/>
    <property type="match status" value="1"/>
</dbReference>
<name>A0ABU3P7L3_9BURK</name>
<dbReference type="InterPro" id="IPR053138">
    <property type="entry name" value="N-alpha-Ac-DABA_deacetylase"/>
</dbReference>
<dbReference type="RefSeq" id="WP_315648380.1">
    <property type="nucleotide sequence ID" value="NZ_JAVXZY010000001.1"/>
</dbReference>
<dbReference type="CDD" id="cd06250">
    <property type="entry name" value="M14_PaAOTO_like"/>
    <property type="match status" value="1"/>
</dbReference>
<dbReference type="PANTHER" id="PTHR37326:SF1">
    <property type="entry name" value="BLL3975 PROTEIN"/>
    <property type="match status" value="1"/>
</dbReference>
<protein>
    <submittedName>
        <fullName evidence="6">Succinylglutamate desuccinylase/aspartoacylase family protein</fullName>
    </submittedName>
</protein>
<keyword evidence="2" id="KW-0479">Metal-binding</keyword>
<dbReference type="InterPro" id="IPR055438">
    <property type="entry name" value="AstE_AspA_cat"/>
</dbReference>
<dbReference type="Proteomes" id="UP001246372">
    <property type="component" value="Unassembled WGS sequence"/>
</dbReference>
<feature type="domain" description="Succinylglutamate desuccinylase/Aspartoacylase catalytic" evidence="5">
    <location>
        <begin position="30"/>
        <end position="266"/>
    </location>
</feature>
<evidence type="ECO:0000313" key="6">
    <source>
        <dbReference type="EMBL" id="MDT8998093.1"/>
    </source>
</evidence>